<dbReference type="PROSITE" id="PS50089">
    <property type="entry name" value="ZF_RING_2"/>
    <property type="match status" value="1"/>
</dbReference>
<evidence type="ECO:0000256" key="1">
    <source>
        <dbReference type="ARBA" id="ARBA00022723"/>
    </source>
</evidence>
<dbReference type="PANTHER" id="PTHR45969:SF69">
    <property type="entry name" value="FINGER DOMAIN PROTEIN, PUTATIVE (AFU_ORTHOLOGUE AFUA_3G12190)-RELATED"/>
    <property type="match status" value="1"/>
</dbReference>
<dbReference type="PANTHER" id="PTHR45969">
    <property type="entry name" value="RING ZINC FINGER PROTEIN-RELATED"/>
    <property type="match status" value="1"/>
</dbReference>
<proteinExistence type="predicted"/>
<keyword evidence="5" id="KW-0812">Transmembrane</keyword>
<keyword evidence="8" id="KW-1185">Reference proteome</keyword>
<comment type="caution">
    <text evidence="7">The sequence shown here is derived from an EMBL/GenBank/DDBJ whole genome shotgun (WGS) entry which is preliminary data.</text>
</comment>
<evidence type="ECO:0000256" key="2">
    <source>
        <dbReference type="ARBA" id="ARBA00022771"/>
    </source>
</evidence>
<evidence type="ECO:0000256" key="3">
    <source>
        <dbReference type="ARBA" id="ARBA00022833"/>
    </source>
</evidence>
<dbReference type="Proteomes" id="UP000688137">
    <property type="component" value="Unassembled WGS sequence"/>
</dbReference>
<reference evidence="7" key="1">
    <citation type="submission" date="2021-01" db="EMBL/GenBank/DDBJ databases">
        <authorList>
            <consortium name="Genoscope - CEA"/>
            <person name="William W."/>
        </authorList>
    </citation>
    <scope>NUCLEOTIDE SEQUENCE</scope>
</reference>
<dbReference type="InterPro" id="IPR001841">
    <property type="entry name" value="Znf_RING"/>
</dbReference>
<evidence type="ECO:0000313" key="7">
    <source>
        <dbReference type="EMBL" id="CAD8053719.1"/>
    </source>
</evidence>
<feature type="transmembrane region" description="Helical" evidence="5">
    <location>
        <begin position="103"/>
        <end position="126"/>
    </location>
</feature>
<feature type="transmembrane region" description="Helical" evidence="5">
    <location>
        <begin position="51"/>
        <end position="71"/>
    </location>
</feature>
<accession>A0A8S1KEH7</accession>
<dbReference type="GO" id="GO:0008270">
    <property type="term" value="F:zinc ion binding"/>
    <property type="evidence" value="ECO:0007669"/>
    <property type="project" value="UniProtKB-KW"/>
</dbReference>
<dbReference type="EMBL" id="CAJJDM010000019">
    <property type="protein sequence ID" value="CAD8053719.1"/>
    <property type="molecule type" value="Genomic_DNA"/>
</dbReference>
<feature type="transmembrane region" description="Helical" evidence="5">
    <location>
        <begin position="162"/>
        <end position="181"/>
    </location>
</feature>
<dbReference type="GO" id="GO:0061630">
    <property type="term" value="F:ubiquitin protein ligase activity"/>
    <property type="evidence" value="ECO:0007669"/>
    <property type="project" value="TreeGrafter"/>
</dbReference>
<keyword evidence="2 4" id="KW-0863">Zinc-finger</keyword>
<dbReference type="AlphaFoldDB" id="A0A8S1KEH7"/>
<keyword evidence="5" id="KW-0472">Membrane</keyword>
<organism evidence="7 8">
    <name type="scientific">Paramecium primaurelia</name>
    <dbReference type="NCBI Taxonomy" id="5886"/>
    <lineage>
        <taxon>Eukaryota</taxon>
        <taxon>Sar</taxon>
        <taxon>Alveolata</taxon>
        <taxon>Ciliophora</taxon>
        <taxon>Intramacronucleata</taxon>
        <taxon>Oligohymenophorea</taxon>
        <taxon>Peniculida</taxon>
        <taxon>Parameciidae</taxon>
        <taxon>Paramecium</taxon>
    </lineage>
</organism>
<protein>
    <recommendedName>
        <fullName evidence="6">RING-type domain-containing protein</fullName>
    </recommendedName>
</protein>
<keyword evidence="3" id="KW-0862">Zinc</keyword>
<dbReference type="GO" id="GO:0016567">
    <property type="term" value="P:protein ubiquitination"/>
    <property type="evidence" value="ECO:0007669"/>
    <property type="project" value="TreeGrafter"/>
</dbReference>
<gene>
    <name evidence="7" type="ORF">PPRIM_AZ9-3.1.T0210022</name>
</gene>
<evidence type="ECO:0000259" key="6">
    <source>
        <dbReference type="PROSITE" id="PS50089"/>
    </source>
</evidence>
<dbReference type="Pfam" id="PF13639">
    <property type="entry name" value="zf-RING_2"/>
    <property type="match status" value="1"/>
</dbReference>
<dbReference type="SMART" id="SM00184">
    <property type="entry name" value="RING"/>
    <property type="match status" value="1"/>
</dbReference>
<evidence type="ECO:0000313" key="8">
    <source>
        <dbReference type="Proteomes" id="UP000688137"/>
    </source>
</evidence>
<feature type="domain" description="RING-type" evidence="6">
    <location>
        <begin position="213"/>
        <end position="252"/>
    </location>
</feature>
<name>A0A8S1KEH7_PARPR</name>
<feature type="transmembrane region" description="Helical" evidence="5">
    <location>
        <begin position="20"/>
        <end position="39"/>
    </location>
</feature>
<keyword evidence="1" id="KW-0479">Metal-binding</keyword>
<sequence length="256" mass="30609">MNQQQIILQNLRELKRNIKIDLLIKYIEIIVYSITICFIQKDTTLYKFYQSSLIVFIQGIALTHYYSYIIYNHKKQVQNFGYDWDAPFNNLQSYDPEHLNNSIIIYHTNFLIVKISNLVFEIVLFISTPYEVYRYLQASLNSYSNIIIFEIVLYFARRVQLLLLPILGVFKCCLLFLFTILRRNNQRTLQHQPIENVSIQLQEKTCQKTELDCIICLEKITDKYIVLSCDHFYHKECIDNWITQKQNCPMCRSPIN</sequence>
<dbReference type="OMA" id="TELDCII"/>
<keyword evidence="5" id="KW-1133">Transmembrane helix</keyword>
<evidence type="ECO:0000256" key="5">
    <source>
        <dbReference type="SAM" id="Phobius"/>
    </source>
</evidence>
<evidence type="ECO:0000256" key="4">
    <source>
        <dbReference type="PROSITE-ProRule" id="PRU00175"/>
    </source>
</evidence>